<reference evidence="9" key="1">
    <citation type="submission" date="2022-01" db="EMBL/GenBank/DDBJ databases">
        <title>Draft genome of Methanogenium marinum DSM 15558.</title>
        <authorList>
            <person name="Chen S.-C."/>
            <person name="You Y.-T."/>
        </authorList>
    </citation>
    <scope>NUCLEOTIDE SEQUENCE</scope>
    <source>
        <strain evidence="9">DSM 15558</strain>
    </source>
</reference>
<dbReference type="SUPFAM" id="SSF54862">
    <property type="entry name" value="4Fe-4S ferredoxins"/>
    <property type="match status" value="1"/>
</dbReference>
<dbReference type="Pfam" id="PF12801">
    <property type="entry name" value="Fer4_5"/>
    <property type="match status" value="2"/>
</dbReference>
<feature type="transmembrane region" description="Helical" evidence="7">
    <location>
        <begin position="54"/>
        <end position="74"/>
    </location>
</feature>
<keyword evidence="10" id="KW-1185">Reference proteome</keyword>
<proteinExistence type="predicted"/>
<feature type="transmembrane region" description="Helical" evidence="7">
    <location>
        <begin position="182"/>
        <end position="198"/>
    </location>
</feature>
<dbReference type="GO" id="GO:0046872">
    <property type="term" value="F:metal ion binding"/>
    <property type="evidence" value="ECO:0007669"/>
    <property type="project" value="UniProtKB-KW"/>
</dbReference>
<keyword evidence="2" id="KW-0004">4Fe-4S</keyword>
<evidence type="ECO:0000256" key="4">
    <source>
        <dbReference type="ARBA" id="ARBA00022982"/>
    </source>
</evidence>
<keyword evidence="3" id="KW-0479">Metal-binding</keyword>
<evidence type="ECO:0000256" key="2">
    <source>
        <dbReference type="ARBA" id="ARBA00022485"/>
    </source>
</evidence>
<evidence type="ECO:0000256" key="7">
    <source>
        <dbReference type="SAM" id="Phobius"/>
    </source>
</evidence>
<dbReference type="Proteomes" id="UP001143747">
    <property type="component" value="Unassembled WGS sequence"/>
</dbReference>
<dbReference type="InterPro" id="IPR017896">
    <property type="entry name" value="4Fe4S_Fe-S-bd"/>
</dbReference>
<comment type="caution">
    <text evidence="9">The sequence shown here is derived from an EMBL/GenBank/DDBJ whole genome shotgun (WGS) entry which is preliminary data.</text>
</comment>
<dbReference type="Gene3D" id="3.30.70.20">
    <property type="match status" value="1"/>
</dbReference>
<feature type="transmembrane region" description="Helical" evidence="7">
    <location>
        <begin position="148"/>
        <end position="170"/>
    </location>
</feature>
<dbReference type="PANTHER" id="PTHR30176">
    <property type="entry name" value="FERREDOXIN-TYPE PROTEIN NAPH"/>
    <property type="match status" value="1"/>
</dbReference>
<dbReference type="GO" id="GO:0005886">
    <property type="term" value="C:plasma membrane"/>
    <property type="evidence" value="ECO:0007669"/>
    <property type="project" value="TreeGrafter"/>
</dbReference>
<keyword evidence="5" id="KW-0408">Iron</keyword>
<dbReference type="AlphaFoldDB" id="A0A9Q4KW32"/>
<evidence type="ECO:0000313" key="9">
    <source>
        <dbReference type="EMBL" id="MDE4908751.1"/>
    </source>
</evidence>
<dbReference type="EMBL" id="JAKELO010000002">
    <property type="protein sequence ID" value="MDE4908751.1"/>
    <property type="molecule type" value="Genomic_DNA"/>
</dbReference>
<evidence type="ECO:0000256" key="6">
    <source>
        <dbReference type="ARBA" id="ARBA00023014"/>
    </source>
</evidence>
<dbReference type="GO" id="GO:0016491">
    <property type="term" value="F:oxidoreductase activity"/>
    <property type="evidence" value="ECO:0007669"/>
    <property type="project" value="UniProtKB-ARBA"/>
</dbReference>
<keyword evidence="6" id="KW-0411">Iron-sulfur</keyword>
<organism evidence="9 10">
    <name type="scientific">Methanogenium marinum</name>
    <dbReference type="NCBI Taxonomy" id="348610"/>
    <lineage>
        <taxon>Archaea</taxon>
        <taxon>Methanobacteriati</taxon>
        <taxon>Methanobacteriota</taxon>
        <taxon>Stenosarchaea group</taxon>
        <taxon>Methanomicrobia</taxon>
        <taxon>Methanomicrobiales</taxon>
        <taxon>Methanomicrobiaceae</taxon>
        <taxon>Methanogenium</taxon>
    </lineage>
</organism>
<gene>
    <name evidence="9" type="ORF">L0665_09045</name>
</gene>
<protein>
    <submittedName>
        <fullName evidence="9">4Fe-4S binding protein</fullName>
    </submittedName>
</protein>
<dbReference type="Pfam" id="PF00037">
    <property type="entry name" value="Fer4"/>
    <property type="match status" value="1"/>
</dbReference>
<dbReference type="PANTHER" id="PTHR30176:SF3">
    <property type="entry name" value="FERREDOXIN-TYPE PROTEIN NAPH"/>
    <property type="match status" value="1"/>
</dbReference>
<dbReference type="InterPro" id="IPR051684">
    <property type="entry name" value="Electron_Trans/Redox"/>
</dbReference>
<keyword evidence="7" id="KW-0812">Transmembrane</keyword>
<keyword evidence="7" id="KW-1133">Transmembrane helix</keyword>
<evidence type="ECO:0000313" key="10">
    <source>
        <dbReference type="Proteomes" id="UP001143747"/>
    </source>
</evidence>
<dbReference type="GO" id="GO:0051539">
    <property type="term" value="F:4 iron, 4 sulfur cluster binding"/>
    <property type="evidence" value="ECO:0007669"/>
    <property type="project" value="UniProtKB-KW"/>
</dbReference>
<feature type="domain" description="4Fe-4S ferredoxin-type" evidence="8">
    <location>
        <begin position="250"/>
        <end position="274"/>
    </location>
</feature>
<accession>A0A9Q4KW32</accession>
<dbReference type="PROSITE" id="PS00198">
    <property type="entry name" value="4FE4S_FER_1"/>
    <property type="match status" value="2"/>
</dbReference>
<dbReference type="InterPro" id="IPR017900">
    <property type="entry name" value="4Fe4S_Fe_S_CS"/>
</dbReference>
<evidence type="ECO:0000256" key="1">
    <source>
        <dbReference type="ARBA" id="ARBA00022448"/>
    </source>
</evidence>
<name>A0A9Q4KW32_9EURY</name>
<keyword evidence="7" id="KW-0472">Membrane</keyword>
<keyword evidence="4" id="KW-0249">Electron transport</keyword>
<evidence type="ECO:0000256" key="5">
    <source>
        <dbReference type="ARBA" id="ARBA00023004"/>
    </source>
</evidence>
<keyword evidence="1" id="KW-0813">Transport</keyword>
<feature type="transmembrane region" description="Helical" evidence="7">
    <location>
        <begin position="94"/>
        <end position="114"/>
    </location>
</feature>
<feature type="transmembrane region" description="Helical" evidence="7">
    <location>
        <begin position="29"/>
        <end position="47"/>
    </location>
</feature>
<evidence type="ECO:0000256" key="3">
    <source>
        <dbReference type="ARBA" id="ARBA00022723"/>
    </source>
</evidence>
<evidence type="ECO:0000259" key="8">
    <source>
        <dbReference type="PROSITE" id="PS51379"/>
    </source>
</evidence>
<sequence>MSGEGGGLGKGLGSGSGAGAVNLIPRVAGFAYAIVVIIALGILWYTGKINRKKALVFLLISTALGFLIFAPVAPHNFQQLILRDVTSLGASLQAAAFGLILLLLLSLVFGRIFCGHICPAGAIQELASLVPLPKFGQNLNTISRVIRAVVFVIVLAAAFGWSVGIIDYFGLQEFFSLDVTSVLFYVFLGVLLLSMVVYRPFCRFICPYGLLLSLTAAVSSFKFRRTDKCIECGLCEKACPTNEAKVGDLKSECYMCGRCIEVCPVEGALVYRRSTGRWSAAGIPDEKEQAENTP</sequence>
<dbReference type="RefSeq" id="WP_274925364.1">
    <property type="nucleotide sequence ID" value="NZ_JAKELO010000002.1"/>
</dbReference>
<feature type="domain" description="4Fe-4S ferredoxin-type" evidence="8">
    <location>
        <begin position="219"/>
        <end position="249"/>
    </location>
</feature>
<dbReference type="PROSITE" id="PS51379">
    <property type="entry name" value="4FE4S_FER_2"/>
    <property type="match status" value="2"/>
</dbReference>